<feature type="compositionally biased region" description="Basic and acidic residues" evidence="1">
    <location>
        <begin position="146"/>
        <end position="170"/>
    </location>
</feature>
<feature type="signal peptide" evidence="3">
    <location>
        <begin position="1"/>
        <end position="18"/>
    </location>
</feature>
<accession>D0AAH6</accession>
<protein>
    <recommendedName>
        <fullName evidence="6">T. brucei spp.-specific protein</fullName>
    </recommendedName>
</protein>
<organism evidence="4 5">
    <name type="scientific">Trypanosoma brucei gambiense (strain MHOM/CI/86/DAL972)</name>
    <dbReference type="NCBI Taxonomy" id="679716"/>
    <lineage>
        <taxon>Eukaryota</taxon>
        <taxon>Discoba</taxon>
        <taxon>Euglenozoa</taxon>
        <taxon>Kinetoplastea</taxon>
        <taxon>Metakinetoplastina</taxon>
        <taxon>Trypanosomatida</taxon>
        <taxon>Trypanosomatidae</taxon>
        <taxon>Trypanosoma</taxon>
    </lineage>
</organism>
<sequence>MLMQVSHLIVCIVDAAQSTHHVLVARAGTPPCAYNMSFFFFHCQRKENCASSGWYLCCLIIASPVLFRCVAVKQQSKGICSCGASSLRSHLPSSFASARFIFGSCVFCFVFQCASSLFIFFFNPNCCCCIRCGGVRVHKASNQAREQTRLEASKKERKGKKEDSAEKRWIEIGQRGKG</sequence>
<dbReference type="VEuPathDB" id="TriTrypDB:Tbg972.11.17970"/>
<dbReference type="EMBL" id="FN554974">
    <property type="protein sequence ID" value="CBH18677.1"/>
    <property type="molecule type" value="Genomic_DNA"/>
</dbReference>
<keyword evidence="2" id="KW-0472">Membrane</keyword>
<evidence type="ECO:0000256" key="3">
    <source>
        <dbReference type="SAM" id="SignalP"/>
    </source>
</evidence>
<dbReference type="AlphaFoldDB" id="D0AAH6"/>
<proteinExistence type="predicted"/>
<dbReference type="GeneID" id="23867014"/>
<feature type="transmembrane region" description="Helical" evidence="2">
    <location>
        <begin position="53"/>
        <end position="71"/>
    </location>
</feature>
<evidence type="ECO:0000256" key="2">
    <source>
        <dbReference type="SAM" id="Phobius"/>
    </source>
</evidence>
<feature type="chain" id="PRO_5003005924" description="T. brucei spp.-specific protein" evidence="3">
    <location>
        <begin position="19"/>
        <end position="178"/>
    </location>
</feature>
<evidence type="ECO:0000256" key="1">
    <source>
        <dbReference type="SAM" id="MobiDB-lite"/>
    </source>
</evidence>
<evidence type="ECO:0000313" key="5">
    <source>
        <dbReference type="Proteomes" id="UP000002316"/>
    </source>
</evidence>
<dbReference type="KEGG" id="tbg:TbgDal_XI17970"/>
<dbReference type="Proteomes" id="UP000002316">
    <property type="component" value="Chromosome 11"/>
</dbReference>
<feature type="region of interest" description="Disordered" evidence="1">
    <location>
        <begin position="146"/>
        <end position="178"/>
    </location>
</feature>
<gene>
    <name evidence="4" type="ORF">TbgDal_XI17970</name>
</gene>
<keyword evidence="3" id="KW-0732">Signal</keyword>
<dbReference type="RefSeq" id="XP_011780941.1">
    <property type="nucleotide sequence ID" value="XM_011782639.1"/>
</dbReference>
<keyword evidence="2" id="KW-0812">Transmembrane</keyword>
<feature type="transmembrane region" description="Helical" evidence="2">
    <location>
        <begin position="100"/>
        <end position="122"/>
    </location>
</feature>
<reference evidence="5" key="1">
    <citation type="journal article" date="2010" name="PLoS Negl. Trop. Dis.">
        <title>The genome sequence of Trypanosoma brucei gambiense, causative agent of chronic human african trypanosomiasis.</title>
        <authorList>
            <person name="Jackson A.P."/>
            <person name="Sanders M."/>
            <person name="Berry A."/>
            <person name="McQuillan J."/>
            <person name="Aslett M.A."/>
            <person name="Quail M.A."/>
            <person name="Chukualim B."/>
            <person name="Capewell P."/>
            <person name="MacLeod A."/>
            <person name="Melville S.E."/>
            <person name="Gibson W."/>
            <person name="Barry J.D."/>
            <person name="Berriman M."/>
            <person name="Hertz-Fowler C."/>
        </authorList>
    </citation>
    <scope>NUCLEOTIDE SEQUENCE [LARGE SCALE GENOMIC DNA]</scope>
    <source>
        <strain evidence="5">MHOM/CI/86/DAL972</strain>
    </source>
</reference>
<name>D0AAH6_TRYB9</name>
<evidence type="ECO:0000313" key="4">
    <source>
        <dbReference type="EMBL" id="CBH18677.1"/>
    </source>
</evidence>
<evidence type="ECO:0008006" key="6">
    <source>
        <dbReference type="Google" id="ProtNLM"/>
    </source>
</evidence>
<keyword evidence="2" id="KW-1133">Transmembrane helix</keyword>